<dbReference type="PANTHER" id="PTHR10670">
    <property type="entry name" value="DNA POLYMERASE EPSILON CATALYTIC SUBUNIT A"/>
    <property type="match status" value="1"/>
</dbReference>
<evidence type="ECO:0000256" key="11">
    <source>
        <dbReference type="ARBA" id="ARBA00023004"/>
    </source>
</evidence>
<evidence type="ECO:0000256" key="15">
    <source>
        <dbReference type="RuleBase" id="RU365029"/>
    </source>
</evidence>
<reference evidence="19" key="1">
    <citation type="journal article" date="2011" name="Genome Res.">
        <title>Phylogeny-wide analysis of social amoeba genomes highlights ancient origins for complex intercellular communication.</title>
        <authorList>
            <person name="Heidel A.J."/>
            <person name="Lawal H.M."/>
            <person name="Felder M."/>
            <person name="Schilde C."/>
            <person name="Helps N.R."/>
            <person name="Tunggal B."/>
            <person name="Rivero F."/>
            <person name="John U."/>
            <person name="Schleicher M."/>
            <person name="Eichinger L."/>
            <person name="Platzer M."/>
            <person name="Noegel A.A."/>
            <person name="Schaap P."/>
            <person name="Gloeckner G."/>
        </authorList>
    </citation>
    <scope>NUCLEOTIDE SEQUENCE [LARGE SCALE GENOMIC DNA]</scope>
    <source>
        <strain evidence="19">SH3</strain>
    </source>
</reference>
<dbReference type="GO" id="GO:0006272">
    <property type="term" value="P:leading strand elongation"/>
    <property type="evidence" value="ECO:0007669"/>
    <property type="project" value="TreeGrafter"/>
</dbReference>
<dbReference type="InterPro" id="IPR036397">
    <property type="entry name" value="RNaseH_sf"/>
</dbReference>
<dbReference type="Pfam" id="PF03104">
    <property type="entry name" value="DNA_pol_B_exo1"/>
    <property type="match status" value="1"/>
</dbReference>
<keyword evidence="3 15" id="KW-0004">4Fe-4S</keyword>
<evidence type="ECO:0000256" key="2">
    <source>
        <dbReference type="ARBA" id="ARBA00005755"/>
    </source>
</evidence>
<feature type="compositionally biased region" description="Basic and acidic residues" evidence="16">
    <location>
        <begin position="1984"/>
        <end position="1996"/>
    </location>
</feature>
<evidence type="ECO:0000256" key="1">
    <source>
        <dbReference type="ARBA" id="ARBA00004123"/>
    </source>
</evidence>
<dbReference type="Proteomes" id="UP000007797">
    <property type="component" value="Unassembled WGS sequence"/>
</dbReference>
<dbReference type="GO" id="GO:0000166">
    <property type="term" value="F:nucleotide binding"/>
    <property type="evidence" value="ECO:0007669"/>
    <property type="project" value="InterPro"/>
</dbReference>
<dbReference type="EMBL" id="GL883013">
    <property type="protein sequence ID" value="EGG20436.1"/>
    <property type="molecule type" value="Genomic_DNA"/>
</dbReference>
<gene>
    <name evidence="18" type="ORF">DFA_07560</name>
</gene>
<dbReference type="InterPro" id="IPR006172">
    <property type="entry name" value="DNA-dir_DNA_pol_B"/>
</dbReference>
<dbReference type="GO" id="GO:0006297">
    <property type="term" value="P:nucleotide-excision repair, DNA gap filling"/>
    <property type="evidence" value="ECO:0007669"/>
    <property type="project" value="TreeGrafter"/>
</dbReference>
<dbReference type="OrthoDB" id="10060449at2759"/>
<evidence type="ECO:0000256" key="7">
    <source>
        <dbReference type="ARBA" id="ARBA00022723"/>
    </source>
</evidence>
<evidence type="ECO:0000313" key="19">
    <source>
        <dbReference type="Proteomes" id="UP000007797"/>
    </source>
</evidence>
<dbReference type="GeneID" id="14871914"/>
<feature type="compositionally biased region" description="Low complexity" evidence="16">
    <location>
        <begin position="2075"/>
        <end position="2091"/>
    </location>
</feature>
<dbReference type="SUPFAM" id="SSF53098">
    <property type="entry name" value="Ribonuclease H-like"/>
    <property type="match status" value="1"/>
</dbReference>
<dbReference type="Pfam" id="PF22634">
    <property type="entry name" value="POL2_thumb"/>
    <property type="match status" value="1"/>
</dbReference>
<dbReference type="GO" id="GO:0003887">
    <property type="term" value="F:DNA-directed DNA polymerase activity"/>
    <property type="evidence" value="ECO:0007669"/>
    <property type="project" value="UniProtKB-KW"/>
</dbReference>
<name>F4PWS2_CACFS</name>
<evidence type="ECO:0000259" key="17">
    <source>
        <dbReference type="SMART" id="SM01159"/>
    </source>
</evidence>
<dbReference type="Pfam" id="PF22912">
    <property type="entry name" value="zf-DPOE"/>
    <property type="match status" value="1"/>
</dbReference>
<evidence type="ECO:0000256" key="12">
    <source>
        <dbReference type="ARBA" id="ARBA00023014"/>
    </source>
</evidence>
<evidence type="ECO:0000256" key="16">
    <source>
        <dbReference type="SAM" id="MobiDB-lite"/>
    </source>
</evidence>
<dbReference type="SMART" id="SM00486">
    <property type="entry name" value="POLBc"/>
    <property type="match status" value="1"/>
</dbReference>
<dbReference type="Gene3D" id="1.10.132.60">
    <property type="entry name" value="DNA polymerase family B, C-terminal domain"/>
    <property type="match status" value="1"/>
</dbReference>
<keyword evidence="8 15" id="KW-0863">Zinc-finger</keyword>
<feature type="compositionally biased region" description="Acidic residues" evidence="16">
    <location>
        <begin position="1260"/>
        <end position="1275"/>
    </location>
</feature>
<dbReference type="Pfam" id="PF23250">
    <property type="entry name" value="zf_DPOE_2"/>
    <property type="match status" value="1"/>
</dbReference>
<keyword evidence="5 15" id="KW-0548">Nucleotidyltransferase</keyword>
<dbReference type="GO" id="GO:0003677">
    <property type="term" value="F:DNA binding"/>
    <property type="evidence" value="ECO:0007669"/>
    <property type="project" value="UniProtKB-KW"/>
</dbReference>
<dbReference type="KEGG" id="dfa:DFA_07560"/>
<dbReference type="InterPro" id="IPR054475">
    <property type="entry name" value="Znf-DPOE"/>
</dbReference>
<accession>F4PWS2</accession>
<protein>
    <recommendedName>
        <fullName evidence="15">DNA polymerase epsilon catalytic subunit</fullName>
        <ecNumber evidence="15">2.7.7.7</ecNumber>
    </recommendedName>
</protein>
<feature type="region of interest" description="Disordered" evidence="16">
    <location>
        <begin position="1965"/>
        <end position="1996"/>
    </location>
</feature>
<dbReference type="STRING" id="1054147.F4PWS2"/>
<keyword evidence="14 15" id="KW-0539">Nucleus</keyword>
<sequence length="2328" mass="269532">MGYSSKQQGNGNAAKDSSYYSNRAMYKKADDSDESDDDSDLEVIFDDDDLATVSSSTQQQQQTSKIDVDEDDEWVKIRHGWLININPSSTRDKETGVDKASLELVFIQDDATAFREWIIYNPYFYIFVKEGHQSEVESYLKRKYENKIAGIEACEKEDLDLENHLSGIKKVYLKIRFFNVQTLMEIRNELIPIIKKNKIRVSTTEAYEDPYSKYNSISSMSGTSSHNSKKQHHQLKSATEYIMDMRESDVTYYQRGAIDLEIRVGLWYEITKESPTMPTTVRVLHERVDRPDPRVLAFDIETTHLPLKFSNAEYDEIMMISYMVDRQGFLITNRSIVSADVGDFEYTPKPEYEGPFQVFNEPNERDLLVKFFSHVRQIRPHIFVTYNGDSFDWPFIEARALVHGLDMFREIGVRNKQDEYRGRTAVHMDAFYWVKRDSYLPHGSHRLKEVIRKKLRYNPVEIDAEEMITAARDDPETLANYSVSDTVGTYYLYMTYVHPFIFSLCNIIPYNPEDVLRKGSGSLCEALLMTEAFRVNVIYPNKHIEDNRKFYKGHLLETETYVGGHVECLECGIFRYDVPTQFNLDVNALNEHIKNIDRILNQAMKEAELTDKNDIVNYESIRQDILDRLTHLRNEPNSMSNPLIYHLDVSAMYPNIILTNRLQPTSMVSEEYCATCVYNKPESNCQRTLNWQWRGDYIPATSSEYKLILQQLEYENHVFNGEQKSFNDLPNEEQNILLKKRLKEYSRKVYKKNHIVSSEIRSDTVCMRENSFYVDTVKLFRDRRYEYKALHSEWKNNLDQSQKGASGSHDYQKCVGMVVMYESMQLAHKCILNSFYGYVMRKGSRWYSMEMAGIVTHTGSNIIKNARESVEQLGRPLELDTDGIWCILPERFPEEFAFKTKGGKTKKFNFLNVLLNDKVAESFTNHQYQEYDPITKTYTIRNECSIQFESDGPYGCMFIPTGKEKDVKLKKRYVVFNKQGGICELKGFEVKRRGELELIKSFQTELFQYFMKGDSLESCYNAIATTANRWLDLLDSHADGYEEDELIRLITESSKMSRKLTEYEGQKSSAIGTARKMCEFLGDEIVKDAGLFTSYIISCKPHGAPVTERTIPVEIFKTDEDKRAFFLKKWTNGYSQLKDIIDWDYYRQRLSGVIQKMITIPAALQNVSNPVPRVIHPDWILKELKKQTELRKQTSITSFFSAQKPGEADTGAAAGEVDMESMFDKRFAHLPKPVFTKHKKRAKIQVIDSDDEDHQPKDKDDDDNDDDDDDEEDEQVQLKSKKKIKQQSITDFFKKGDSTVDATSAAARPTISKAPKMEDNFSGWLSCKKKEWRKLRERIKAKKLGRFTGEENRVGHLAQQFSTQNEAVKKGLWQVISIEPSGAVGVFIFWSLIGDMIVPIKVQVNRVFYINSFSEEPPLEGAKKVLVAPPRSKERLYLTRNSMSEEDYITQSRSISNIFTDPDTEGVYETKVELDQRAIIQVGCVAAMVRADLKTVHNNNTKYQLEDIQNRPDKQQSYLAQQNFHTIYVYANAKKDGKDGVYAIFYSHNHTATIIYANPYTSHNISDKLLNSLSEKHPNVKFSLEIGKSIDGAKKLVNAQLQVYIGARRGATIVITQCSEFMKRDIPALREFPKVAMPYHDQDSNYSPFNWEVHCIKPIATRYEEVDKWWMHYVGMARYSNIPIGNLVGGDYAQMVTDTEFSRLLTDSSHLLWMSYSNSPDLGGTEEDDAKFHEELPKIEINQPDSYSTVCFELDLANLAVNTILESAHLADIEGIIGGELNNGDPTIFTQASQLQHQQQQQQQTPTQAPSRLNNKQMTHLNSCDKEFNILRKLVTKWSLDLVMGNKRAHQYPSILLTHFYRWISSPYSGLYDPILHRTLHGLMKKVFLQLVFEFKKLGAKIIYGNFNKLIICTQKQTVEDAKAYCQYILAVIKKKELFSWLNIKPVKCWHNLLWMDSSNYSGVSVEEEKDQEQEEEEEELEGSTEKRRNHSPDTIDGKLESHWNISDFLPQSLQTSFLLVISDYIRKLHIYSQTIDKEMERMVSSSDKKEKEKEKDQTNQDDHNNNNGTIDVDQPSSSSQQKEPSKNPSQDQWNEIEKEKFQPFKWEKVVDCNRIFQMVQSLRVSDHSDAIHLFPSLPGSHLSMTNPSLEFVKFVCHTLSLDRSLYSNVQRLRKNLMKMINIREFSDEAKFNDPCLSFVMPDVICPTCYNCRDLDLLREDHSSTDGTSKLACSACHNPYNRSLIESVLVETVQRRSLSYHLQDFKCQKCGQIKADNLSEICATCSGQWQCRLNSSDFNRDLTIFKNIAKYYQFEWLLEIVQDLTNLH</sequence>
<dbReference type="FunFam" id="1.10.132.60:FF:000003">
    <property type="entry name" value="DNA polymerase epsilon catalytic subunit"/>
    <property type="match status" value="1"/>
</dbReference>
<dbReference type="CDD" id="cd05535">
    <property type="entry name" value="POLBc_epsilon"/>
    <property type="match status" value="1"/>
</dbReference>
<keyword evidence="12 15" id="KW-0411">Iron-sulfur</keyword>
<evidence type="ECO:0000256" key="10">
    <source>
        <dbReference type="ARBA" id="ARBA00022932"/>
    </source>
</evidence>
<dbReference type="EC" id="2.7.7.7" evidence="15"/>
<dbReference type="Gene3D" id="3.30.342.10">
    <property type="entry name" value="DNA Polymerase, chain B, domain 1"/>
    <property type="match status" value="1"/>
</dbReference>
<evidence type="ECO:0000256" key="3">
    <source>
        <dbReference type="ARBA" id="ARBA00022485"/>
    </source>
</evidence>
<keyword evidence="4 15" id="KW-0808">Transferase</keyword>
<dbReference type="SUPFAM" id="SSF56672">
    <property type="entry name" value="DNA/RNA polymerases"/>
    <property type="match status" value="1"/>
</dbReference>
<evidence type="ECO:0000256" key="9">
    <source>
        <dbReference type="ARBA" id="ARBA00022833"/>
    </source>
</evidence>
<comment type="catalytic activity">
    <reaction evidence="15">
        <text>DNA(n) + a 2'-deoxyribonucleoside 5'-triphosphate = DNA(n+1) + diphosphate</text>
        <dbReference type="Rhea" id="RHEA:22508"/>
        <dbReference type="Rhea" id="RHEA-COMP:17339"/>
        <dbReference type="Rhea" id="RHEA-COMP:17340"/>
        <dbReference type="ChEBI" id="CHEBI:33019"/>
        <dbReference type="ChEBI" id="CHEBI:61560"/>
        <dbReference type="ChEBI" id="CHEBI:173112"/>
        <dbReference type="EC" id="2.7.7.7"/>
    </reaction>
</comment>
<evidence type="ECO:0000256" key="13">
    <source>
        <dbReference type="ARBA" id="ARBA00023125"/>
    </source>
</evidence>
<dbReference type="OMA" id="MLDQCRY"/>
<dbReference type="InterPro" id="IPR012337">
    <property type="entry name" value="RNaseH-like_sf"/>
</dbReference>
<proteinExistence type="inferred from homology"/>
<dbReference type="GO" id="GO:0008622">
    <property type="term" value="C:epsilon DNA polymerase complex"/>
    <property type="evidence" value="ECO:0007669"/>
    <property type="project" value="InterPro"/>
</dbReference>
<dbReference type="GO" id="GO:0051539">
    <property type="term" value="F:4 iron, 4 sulfur cluster binding"/>
    <property type="evidence" value="ECO:0007669"/>
    <property type="project" value="UniProtKB-KW"/>
</dbReference>
<feature type="region of interest" description="Disordered" evidence="16">
    <location>
        <begin position="2042"/>
        <end position="2095"/>
    </location>
</feature>
<organism evidence="18 19">
    <name type="scientific">Cavenderia fasciculata</name>
    <name type="common">Slime mold</name>
    <name type="synonym">Dictyostelium fasciculatum</name>
    <dbReference type="NCBI Taxonomy" id="261658"/>
    <lineage>
        <taxon>Eukaryota</taxon>
        <taxon>Amoebozoa</taxon>
        <taxon>Evosea</taxon>
        <taxon>Eumycetozoa</taxon>
        <taxon>Dictyostelia</taxon>
        <taxon>Acytosteliales</taxon>
        <taxon>Cavenderiaceae</taxon>
        <taxon>Cavenderia</taxon>
    </lineage>
</organism>
<keyword evidence="9 15" id="KW-0862">Zinc</keyword>
<dbReference type="InterPro" id="IPR042087">
    <property type="entry name" value="DNA_pol_B_thumb"/>
</dbReference>
<evidence type="ECO:0000256" key="4">
    <source>
        <dbReference type="ARBA" id="ARBA00022679"/>
    </source>
</evidence>
<dbReference type="GO" id="GO:0000278">
    <property type="term" value="P:mitotic cell cycle"/>
    <property type="evidence" value="ECO:0007669"/>
    <property type="project" value="TreeGrafter"/>
</dbReference>
<dbReference type="GO" id="GO:0006287">
    <property type="term" value="P:base-excision repair, gap-filling"/>
    <property type="evidence" value="ECO:0007669"/>
    <property type="project" value="TreeGrafter"/>
</dbReference>
<dbReference type="Gene3D" id="3.90.1600.10">
    <property type="entry name" value="Palm domain of DNA polymerase"/>
    <property type="match status" value="2"/>
</dbReference>
<feature type="compositionally biased region" description="Acidic residues" evidence="16">
    <location>
        <begin position="1966"/>
        <end position="1983"/>
    </location>
</feature>
<keyword evidence="11 15" id="KW-0408">Iron</keyword>
<evidence type="ECO:0000256" key="6">
    <source>
        <dbReference type="ARBA" id="ARBA00022705"/>
    </source>
</evidence>
<dbReference type="FunFam" id="3.30.420.10:FF:000010">
    <property type="entry name" value="DNA polymerase epsilon catalytic subunit"/>
    <property type="match status" value="1"/>
</dbReference>
<evidence type="ECO:0000256" key="14">
    <source>
        <dbReference type="ARBA" id="ARBA00023242"/>
    </source>
</evidence>
<feature type="region of interest" description="Disordered" evidence="16">
    <location>
        <begin position="1239"/>
        <end position="1283"/>
    </location>
</feature>
<dbReference type="Pfam" id="PF08490">
    <property type="entry name" value="DUF1744"/>
    <property type="match status" value="1"/>
</dbReference>
<dbReference type="InterPro" id="IPR013697">
    <property type="entry name" value="DNA_pol_e_suA_C"/>
</dbReference>
<dbReference type="GO" id="GO:0008310">
    <property type="term" value="F:single-stranded DNA 3'-5' DNA exonuclease activity"/>
    <property type="evidence" value="ECO:0007669"/>
    <property type="project" value="TreeGrafter"/>
</dbReference>
<evidence type="ECO:0000256" key="8">
    <source>
        <dbReference type="ARBA" id="ARBA00022771"/>
    </source>
</evidence>
<comment type="cofactor">
    <cofactor evidence="15">
        <name>[4Fe-4S] cluster</name>
        <dbReference type="ChEBI" id="CHEBI:49883"/>
    </cofactor>
</comment>
<keyword evidence="6 15" id="KW-0235">DNA replication</keyword>
<dbReference type="InterPro" id="IPR006133">
    <property type="entry name" value="DNA-dir_DNA_pol_B_exonuc"/>
</dbReference>
<dbReference type="CDD" id="cd05779">
    <property type="entry name" value="DNA_polB_epsilon_exo"/>
    <property type="match status" value="1"/>
</dbReference>
<keyword evidence="13 15" id="KW-0238">DNA-binding</keyword>
<comment type="similarity">
    <text evidence="2 15">Belongs to the DNA polymerase type-B family.</text>
</comment>
<keyword evidence="10 15" id="KW-0239">DNA-directed DNA polymerase</keyword>
<keyword evidence="19" id="KW-1185">Reference proteome</keyword>
<comment type="subcellular location">
    <subcellularLocation>
        <location evidence="1 15">Nucleus</location>
    </subcellularLocation>
</comment>
<dbReference type="Gene3D" id="3.30.420.10">
    <property type="entry name" value="Ribonuclease H-like superfamily/Ribonuclease H"/>
    <property type="match status" value="1"/>
</dbReference>
<dbReference type="InterPro" id="IPR055191">
    <property type="entry name" value="POL2_thumb"/>
</dbReference>
<dbReference type="PANTHER" id="PTHR10670:SF0">
    <property type="entry name" value="DNA POLYMERASE EPSILON CATALYTIC SUBUNIT A"/>
    <property type="match status" value="1"/>
</dbReference>
<dbReference type="GO" id="GO:0045004">
    <property type="term" value="P:DNA replication proofreading"/>
    <property type="evidence" value="ECO:0007669"/>
    <property type="project" value="TreeGrafter"/>
</dbReference>
<feature type="compositionally biased region" description="Basic and acidic residues" evidence="16">
    <location>
        <begin position="2042"/>
        <end position="2065"/>
    </location>
</feature>
<feature type="domain" description="DNA polymerase epsilon catalytic subunit A C-terminal" evidence="17">
    <location>
        <begin position="1561"/>
        <end position="1964"/>
    </location>
</feature>
<keyword evidence="7 15" id="KW-0479">Metal-binding</keyword>
<dbReference type="InterPro" id="IPR029703">
    <property type="entry name" value="POL2"/>
</dbReference>
<dbReference type="InterPro" id="IPR023211">
    <property type="entry name" value="DNA_pol_palm_dom_sf"/>
</dbReference>
<comment type="function">
    <text evidence="15">DNA polymerase II participates in chromosomal DNA replication.</text>
</comment>
<dbReference type="InterPro" id="IPR043502">
    <property type="entry name" value="DNA/RNA_pol_sf"/>
</dbReference>
<dbReference type="RefSeq" id="XP_004367419.1">
    <property type="nucleotide sequence ID" value="XM_004367362.1"/>
</dbReference>
<evidence type="ECO:0000313" key="18">
    <source>
        <dbReference type="EMBL" id="EGG20436.1"/>
    </source>
</evidence>
<evidence type="ECO:0000256" key="5">
    <source>
        <dbReference type="ARBA" id="ARBA00022695"/>
    </source>
</evidence>
<dbReference type="GO" id="GO:0008270">
    <property type="term" value="F:zinc ion binding"/>
    <property type="evidence" value="ECO:0007669"/>
    <property type="project" value="UniProtKB-KW"/>
</dbReference>
<dbReference type="SMART" id="SM01159">
    <property type="entry name" value="DUF1744"/>
    <property type="match status" value="1"/>
</dbReference>